<reference evidence="2 3" key="1">
    <citation type="journal article" date="2022" name="Nat. Ecol. Evol.">
        <title>A masculinizing supergene underlies an exaggerated male reproductive morph in a spider.</title>
        <authorList>
            <person name="Hendrickx F."/>
            <person name="De Corte Z."/>
            <person name="Sonet G."/>
            <person name="Van Belleghem S.M."/>
            <person name="Kostlbacher S."/>
            <person name="Vangestel C."/>
        </authorList>
    </citation>
    <scope>NUCLEOTIDE SEQUENCE [LARGE SCALE GENOMIC DNA]</scope>
    <source>
        <strain evidence="2">W744_W776</strain>
    </source>
</reference>
<proteinExistence type="predicted"/>
<accession>A0AAV6VC59</accession>
<dbReference type="AlphaFoldDB" id="A0AAV6VC59"/>
<organism evidence="2 3">
    <name type="scientific">Oedothorax gibbosus</name>
    <dbReference type="NCBI Taxonomy" id="931172"/>
    <lineage>
        <taxon>Eukaryota</taxon>
        <taxon>Metazoa</taxon>
        <taxon>Ecdysozoa</taxon>
        <taxon>Arthropoda</taxon>
        <taxon>Chelicerata</taxon>
        <taxon>Arachnida</taxon>
        <taxon>Araneae</taxon>
        <taxon>Araneomorphae</taxon>
        <taxon>Entelegynae</taxon>
        <taxon>Araneoidea</taxon>
        <taxon>Linyphiidae</taxon>
        <taxon>Erigoninae</taxon>
        <taxon>Oedothorax</taxon>
    </lineage>
</organism>
<evidence type="ECO:0000313" key="2">
    <source>
        <dbReference type="EMBL" id="KAG8194209.1"/>
    </source>
</evidence>
<comment type="caution">
    <text evidence="2">The sequence shown here is derived from an EMBL/GenBank/DDBJ whole genome shotgun (WGS) entry which is preliminary data.</text>
</comment>
<keyword evidence="3" id="KW-1185">Reference proteome</keyword>
<dbReference type="Proteomes" id="UP000827092">
    <property type="component" value="Unassembled WGS sequence"/>
</dbReference>
<protein>
    <submittedName>
        <fullName evidence="2">Uncharacterized protein</fullName>
    </submittedName>
</protein>
<name>A0AAV6VC59_9ARAC</name>
<evidence type="ECO:0000313" key="3">
    <source>
        <dbReference type="Proteomes" id="UP000827092"/>
    </source>
</evidence>
<evidence type="ECO:0000256" key="1">
    <source>
        <dbReference type="SAM" id="MobiDB-lite"/>
    </source>
</evidence>
<dbReference type="EMBL" id="JAFNEN010000106">
    <property type="protein sequence ID" value="KAG8194209.1"/>
    <property type="molecule type" value="Genomic_DNA"/>
</dbReference>
<gene>
    <name evidence="2" type="ORF">JTE90_024541</name>
</gene>
<feature type="region of interest" description="Disordered" evidence="1">
    <location>
        <begin position="48"/>
        <end position="75"/>
    </location>
</feature>
<sequence>MFLKVQSTIIQEEHEEYITTNNKERNYKSSSILESFLNLSLHLQQERNFQTKGRRATRPFLEKPKFQPNPDGGHLVFTNPPRSIKKQKSHCVWMTLGNSCRLFFPFLQGTYTTISTSTFSDVIPD</sequence>